<accession>A0ACD0NSL7</accession>
<dbReference type="Proteomes" id="UP000245626">
    <property type="component" value="Unassembled WGS sequence"/>
</dbReference>
<gene>
    <name evidence="1" type="ORF">IE53DRAFT_381093</name>
</gene>
<evidence type="ECO:0000313" key="2">
    <source>
        <dbReference type="Proteomes" id="UP000245626"/>
    </source>
</evidence>
<sequence length="546" mass="60755">MTPPTSSLLYDPYTFTGRSKTLTKKREPSSSFPPELIKLASSLPWEIILLVLRQLASLPSHLLPSRSKVSLLLINREVNRLLTPAVYHKVILTSSHSLMAFSQLIAQKSPSQCSTPPILTTNTTTPTTLQNRSLEIARSVKRIWVGPDDSRSDLITALSPPTGGEATHITRMREKVQEDVRKILRSCRRLRDVSLSGQLLSLQVVETYGTACQPLKLTSVNPNSFVGGFSAPIFRKVRRLHIWDNNLAFEEVDQIRTLKELRKFIWTAPKDYGDSTRDLNVLRRLLERPRKHPVTLPNSSDNTNAQVTPGIETPLLTGGGGTTGSVSRAGGQTTTMMNDDDPRSLVRQQQQQLDQEELARALWNDLEELSLSERLTPVRPSKNDKFSLLEIRTSKLKCGELEQALRSLKGMNGFELVEEDPDRSWGQEKGSVEKGGEDPEAPISSSEIGNATVEEGGRRVEIGTVVATAPSWGGQRITPKIRLSPLQETHTLEWEALRDLLNETSSNNYSNLFGYEDPSGNDGYQDPVDGGKAFARALKEWEEEEG</sequence>
<organism evidence="1 2">
    <name type="scientific">Violaceomyces palustris</name>
    <dbReference type="NCBI Taxonomy" id="1673888"/>
    <lineage>
        <taxon>Eukaryota</taxon>
        <taxon>Fungi</taxon>
        <taxon>Dikarya</taxon>
        <taxon>Basidiomycota</taxon>
        <taxon>Ustilaginomycotina</taxon>
        <taxon>Ustilaginomycetes</taxon>
        <taxon>Violaceomycetales</taxon>
        <taxon>Violaceomycetaceae</taxon>
        <taxon>Violaceomyces</taxon>
    </lineage>
</organism>
<reference evidence="1 2" key="1">
    <citation type="journal article" date="2018" name="Mol. Biol. Evol.">
        <title>Broad Genomic Sampling Reveals a Smut Pathogenic Ancestry of the Fungal Clade Ustilaginomycotina.</title>
        <authorList>
            <person name="Kijpornyongpan T."/>
            <person name="Mondo S.J."/>
            <person name="Barry K."/>
            <person name="Sandor L."/>
            <person name="Lee J."/>
            <person name="Lipzen A."/>
            <person name="Pangilinan J."/>
            <person name="LaButti K."/>
            <person name="Hainaut M."/>
            <person name="Henrissat B."/>
            <person name="Grigoriev I.V."/>
            <person name="Spatafora J.W."/>
            <person name="Aime M.C."/>
        </authorList>
    </citation>
    <scope>NUCLEOTIDE SEQUENCE [LARGE SCALE GENOMIC DNA]</scope>
    <source>
        <strain evidence="1 2">SA 807</strain>
    </source>
</reference>
<protein>
    <submittedName>
        <fullName evidence="1">Uncharacterized protein</fullName>
    </submittedName>
</protein>
<evidence type="ECO:0000313" key="1">
    <source>
        <dbReference type="EMBL" id="PWN48747.1"/>
    </source>
</evidence>
<proteinExistence type="predicted"/>
<keyword evidence="2" id="KW-1185">Reference proteome</keyword>
<name>A0ACD0NSL7_9BASI</name>
<dbReference type="EMBL" id="KZ820148">
    <property type="protein sequence ID" value="PWN48747.1"/>
    <property type="molecule type" value="Genomic_DNA"/>
</dbReference>